<dbReference type="Proteomes" id="UP000019140">
    <property type="component" value="Unassembled WGS sequence"/>
</dbReference>
<dbReference type="AlphaFoldDB" id="W4MB57"/>
<proteinExistence type="predicted"/>
<dbReference type="EMBL" id="AZHX01000581">
    <property type="protein sequence ID" value="ETX06867.1"/>
    <property type="molecule type" value="Genomic_DNA"/>
</dbReference>
<gene>
    <name evidence="1" type="ORF">ETSY2_14545</name>
</gene>
<dbReference type="HOGENOM" id="CLU_3133543_0_0_7"/>
<protein>
    <submittedName>
        <fullName evidence="1">Uncharacterized protein</fullName>
    </submittedName>
</protein>
<accession>W4MB57</accession>
<name>W4MB57_9BACT</name>
<sequence>MEKNKIEGDLEANLSLAGEAEVIVKGDLCGPVNGATKLEVEGTQSASCN</sequence>
<organism evidence="1 2">
    <name type="scientific">Candidatus Entotheonella gemina</name>
    <dbReference type="NCBI Taxonomy" id="1429439"/>
    <lineage>
        <taxon>Bacteria</taxon>
        <taxon>Pseudomonadati</taxon>
        <taxon>Nitrospinota/Tectimicrobiota group</taxon>
        <taxon>Candidatus Tectimicrobiota</taxon>
        <taxon>Candidatus Entotheonellia</taxon>
        <taxon>Candidatus Entotheonellales</taxon>
        <taxon>Candidatus Entotheonellaceae</taxon>
        <taxon>Candidatus Entotheonella</taxon>
    </lineage>
</organism>
<evidence type="ECO:0000313" key="2">
    <source>
        <dbReference type="Proteomes" id="UP000019140"/>
    </source>
</evidence>
<keyword evidence="2" id="KW-1185">Reference proteome</keyword>
<comment type="caution">
    <text evidence="1">The sequence shown here is derived from an EMBL/GenBank/DDBJ whole genome shotgun (WGS) entry which is preliminary data.</text>
</comment>
<reference evidence="1 2" key="1">
    <citation type="journal article" date="2014" name="Nature">
        <title>An environmental bacterial taxon with a large and distinct metabolic repertoire.</title>
        <authorList>
            <person name="Wilson M.C."/>
            <person name="Mori T."/>
            <person name="Ruckert C."/>
            <person name="Uria A.R."/>
            <person name="Helf M.J."/>
            <person name="Takada K."/>
            <person name="Gernert C."/>
            <person name="Steffens U.A."/>
            <person name="Heycke N."/>
            <person name="Schmitt S."/>
            <person name="Rinke C."/>
            <person name="Helfrich E.J."/>
            <person name="Brachmann A.O."/>
            <person name="Gurgui C."/>
            <person name="Wakimoto T."/>
            <person name="Kracht M."/>
            <person name="Crusemann M."/>
            <person name="Hentschel U."/>
            <person name="Abe I."/>
            <person name="Matsunaga S."/>
            <person name="Kalinowski J."/>
            <person name="Takeyama H."/>
            <person name="Piel J."/>
        </authorList>
    </citation>
    <scope>NUCLEOTIDE SEQUENCE [LARGE SCALE GENOMIC DNA]</scope>
    <source>
        <strain evidence="2">TSY2</strain>
    </source>
</reference>
<evidence type="ECO:0000313" key="1">
    <source>
        <dbReference type="EMBL" id="ETX06867.1"/>
    </source>
</evidence>